<keyword evidence="3" id="KW-1185">Reference proteome</keyword>
<accession>A0ABT3DZT2</accession>
<name>A0ABT3DZT2_9XANT</name>
<dbReference type="CDD" id="cd00130">
    <property type="entry name" value="PAS"/>
    <property type="match status" value="1"/>
</dbReference>
<dbReference type="Proteomes" id="UP001320843">
    <property type="component" value="Unassembled WGS sequence"/>
</dbReference>
<dbReference type="RefSeq" id="WP_267082111.1">
    <property type="nucleotide sequence ID" value="NZ_CP099530.1"/>
</dbReference>
<gene>
    <name evidence="2" type="ORF">NB700_003575</name>
</gene>
<dbReference type="Pfam" id="PF08447">
    <property type="entry name" value="PAS_3"/>
    <property type="match status" value="1"/>
</dbReference>
<dbReference type="Gene3D" id="3.30.450.20">
    <property type="entry name" value="PAS domain"/>
    <property type="match status" value="1"/>
</dbReference>
<evidence type="ECO:0000313" key="3">
    <source>
        <dbReference type="Proteomes" id="UP001320843"/>
    </source>
</evidence>
<dbReference type="SUPFAM" id="SSF55785">
    <property type="entry name" value="PYP-like sensor domain (PAS domain)"/>
    <property type="match status" value="1"/>
</dbReference>
<reference evidence="2 3" key="1">
    <citation type="submission" date="2022-06" db="EMBL/GenBank/DDBJ databases">
        <title>Dynamics of rice microbiomes reveals core vertical transmitted seed endophytes.</title>
        <authorList>
            <person name="Liao K."/>
            <person name="Zhang X."/>
        </authorList>
    </citation>
    <scope>NUCLEOTIDE SEQUENCE [LARGE SCALE GENOMIC DNA]</scope>
    <source>
        <strain evidence="2 3">YT10-10-1</strain>
    </source>
</reference>
<feature type="domain" description="PAS fold-3" evidence="1">
    <location>
        <begin position="19"/>
        <end position="80"/>
    </location>
</feature>
<organism evidence="2 3">
    <name type="scientific">Xanthomonas sacchari</name>
    <dbReference type="NCBI Taxonomy" id="56458"/>
    <lineage>
        <taxon>Bacteria</taxon>
        <taxon>Pseudomonadati</taxon>
        <taxon>Pseudomonadota</taxon>
        <taxon>Gammaproteobacteria</taxon>
        <taxon>Lysobacterales</taxon>
        <taxon>Lysobacteraceae</taxon>
        <taxon>Xanthomonas</taxon>
    </lineage>
</organism>
<comment type="caution">
    <text evidence="2">The sequence shown here is derived from an EMBL/GenBank/DDBJ whole genome shotgun (WGS) entry which is preliminary data.</text>
</comment>
<evidence type="ECO:0000313" key="2">
    <source>
        <dbReference type="EMBL" id="MCW0401019.1"/>
    </source>
</evidence>
<dbReference type="EMBL" id="JANFWR010000032">
    <property type="protein sequence ID" value="MCW0401019.1"/>
    <property type="molecule type" value="Genomic_DNA"/>
</dbReference>
<dbReference type="InterPro" id="IPR035965">
    <property type="entry name" value="PAS-like_dom_sf"/>
</dbReference>
<dbReference type="InterPro" id="IPR000014">
    <property type="entry name" value="PAS"/>
</dbReference>
<dbReference type="InterPro" id="IPR013655">
    <property type="entry name" value="PAS_fold_3"/>
</dbReference>
<protein>
    <recommendedName>
        <fullName evidence="1">PAS fold-3 domain-containing protein</fullName>
    </recommendedName>
</protein>
<sequence>MGGIGTWRVDIARRVLRLSEPTGAMFGLQRMQLPIEAFLARIHDEDRARVTQLYEDAAQGRADYNTVYRMHLPDGRLRCWLRAARWCTPARACA</sequence>
<proteinExistence type="predicted"/>
<evidence type="ECO:0000259" key="1">
    <source>
        <dbReference type="Pfam" id="PF08447"/>
    </source>
</evidence>